<dbReference type="Proteomes" id="UP001227192">
    <property type="component" value="Unassembled WGS sequence"/>
</dbReference>
<dbReference type="InterPro" id="IPR013103">
    <property type="entry name" value="RVT_2"/>
</dbReference>
<dbReference type="AlphaFoldDB" id="A0AAI9T635"/>
<sequence length="152" mass="17627">MLRDADGQRLRRSWVKAVRTRPEDAMSSKPKTTERAKRDWSSKATYRQKHCIDYHETFAAVSRMDSVRYIIASTVLRGWKLHQFDAVTAFLHGDIDSSVYNELLEGFEEPGYVCQLRRSLYGLKQAPRIWYQRVHRVPAPVISNINCIQGGL</sequence>
<reference evidence="3" key="2">
    <citation type="journal article" date="2016" name="Fungal Biol.">
        <title>Ochratoxin A production by Penicillium thymicola.</title>
        <authorList>
            <person name="Nguyen H.D.T."/>
            <person name="McMullin D.R."/>
            <person name="Ponomareva E."/>
            <person name="Riley R."/>
            <person name="Pomraning K.R."/>
            <person name="Baker S.E."/>
            <person name="Seifert K.A."/>
        </authorList>
    </citation>
    <scope>NUCLEOTIDE SEQUENCE</scope>
    <source>
        <strain evidence="3">DAOM 180753</strain>
    </source>
</reference>
<keyword evidence="4" id="KW-1185">Reference proteome</keyword>
<name>A0AAI9T635_PENTH</name>
<dbReference type="Pfam" id="PF07727">
    <property type="entry name" value="RVT_2"/>
    <property type="match status" value="1"/>
</dbReference>
<evidence type="ECO:0000256" key="1">
    <source>
        <dbReference type="SAM" id="MobiDB-lite"/>
    </source>
</evidence>
<dbReference type="InterPro" id="IPR043502">
    <property type="entry name" value="DNA/RNA_pol_sf"/>
</dbReference>
<feature type="region of interest" description="Disordered" evidence="1">
    <location>
        <begin position="18"/>
        <end position="40"/>
    </location>
</feature>
<proteinExistence type="predicted"/>
<evidence type="ECO:0000313" key="4">
    <source>
        <dbReference type="Proteomes" id="UP001227192"/>
    </source>
</evidence>
<accession>A0AAI9T635</accession>
<reference evidence="3" key="1">
    <citation type="submission" date="2015-06" db="EMBL/GenBank/DDBJ databases">
        <authorList>
            <person name="Nguyen H."/>
        </authorList>
    </citation>
    <scope>NUCLEOTIDE SEQUENCE</scope>
    <source>
        <strain evidence="3">DAOM 180753</strain>
    </source>
</reference>
<organism evidence="3 4">
    <name type="scientific">Penicillium thymicola</name>
    <dbReference type="NCBI Taxonomy" id="293382"/>
    <lineage>
        <taxon>Eukaryota</taxon>
        <taxon>Fungi</taxon>
        <taxon>Dikarya</taxon>
        <taxon>Ascomycota</taxon>
        <taxon>Pezizomycotina</taxon>
        <taxon>Eurotiomycetes</taxon>
        <taxon>Eurotiomycetidae</taxon>
        <taxon>Eurotiales</taxon>
        <taxon>Aspergillaceae</taxon>
        <taxon>Penicillium</taxon>
    </lineage>
</organism>
<feature type="compositionally biased region" description="Basic and acidic residues" evidence="1">
    <location>
        <begin position="20"/>
        <end position="40"/>
    </location>
</feature>
<evidence type="ECO:0000313" key="3">
    <source>
        <dbReference type="EMBL" id="KAJ9481118.1"/>
    </source>
</evidence>
<evidence type="ECO:0000259" key="2">
    <source>
        <dbReference type="Pfam" id="PF07727"/>
    </source>
</evidence>
<feature type="domain" description="Reverse transcriptase Ty1/copia-type" evidence="2">
    <location>
        <begin position="45"/>
        <end position="137"/>
    </location>
</feature>
<comment type="caution">
    <text evidence="3">The sequence shown here is derived from an EMBL/GenBank/DDBJ whole genome shotgun (WGS) entry which is preliminary data.</text>
</comment>
<dbReference type="EMBL" id="LACB01000905">
    <property type="protein sequence ID" value="KAJ9481118.1"/>
    <property type="molecule type" value="Genomic_DNA"/>
</dbReference>
<dbReference type="SUPFAM" id="SSF56672">
    <property type="entry name" value="DNA/RNA polymerases"/>
    <property type="match status" value="1"/>
</dbReference>
<gene>
    <name evidence="3" type="ORF">VN97_g12383</name>
</gene>
<protein>
    <recommendedName>
        <fullName evidence="2">Reverse transcriptase Ty1/copia-type domain-containing protein</fullName>
    </recommendedName>
</protein>